<dbReference type="SUPFAM" id="SSF53335">
    <property type="entry name" value="S-adenosyl-L-methionine-dependent methyltransferases"/>
    <property type="match status" value="1"/>
</dbReference>
<dbReference type="InterPro" id="IPR013216">
    <property type="entry name" value="Methyltransf_11"/>
</dbReference>
<dbReference type="InterPro" id="IPR029063">
    <property type="entry name" value="SAM-dependent_MTases_sf"/>
</dbReference>
<dbReference type="PANTHER" id="PTHR44942:SF4">
    <property type="entry name" value="METHYLTRANSFERASE TYPE 11 DOMAIN-CONTAINING PROTEIN"/>
    <property type="match status" value="1"/>
</dbReference>
<organism evidence="5 6">
    <name type="scientific">Candidatus Avipropionibacterium avicola</name>
    <dbReference type="NCBI Taxonomy" id="2840701"/>
    <lineage>
        <taxon>Bacteria</taxon>
        <taxon>Bacillati</taxon>
        <taxon>Actinomycetota</taxon>
        <taxon>Actinomycetes</taxon>
        <taxon>Propionibacteriales</taxon>
        <taxon>Propionibacteriaceae</taxon>
        <taxon>Propionibacteriaceae incertae sedis</taxon>
        <taxon>Candidatus Avipropionibacterium</taxon>
    </lineage>
</organism>
<proteinExistence type="inferred from homology"/>
<dbReference type="Proteomes" id="UP000886842">
    <property type="component" value="Unassembled WGS sequence"/>
</dbReference>
<evidence type="ECO:0000313" key="6">
    <source>
        <dbReference type="Proteomes" id="UP000886842"/>
    </source>
</evidence>
<dbReference type="GO" id="GO:0008757">
    <property type="term" value="F:S-adenosylmethionine-dependent methyltransferase activity"/>
    <property type="evidence" value="ECO:0007669"/>
    <property type="project" value="InterPro"/>
</dbReference>
<dbReference type="Pfam" id="PF08241">
    <property type="entry name" value="Methyltransf_11"/>
    <property type="match status" value="1"/>
</dbReference>
<evidence type="ECO:0000256" key="1">
    <source>
        <dbReference type="ARBA" id="ARBA00008361"/>
    </source>
</evidence>
<feature type="domain" description="Methyltransferase type 11" evidence="4">
    <location>
        <begin position="25"/>
        <end position="119"/>
    </location>
</feature>
<evidence type="ECO:0000256" key="2">
    <source>
        <dbReference type="ARBA" id="ARBA00022603"/>
    </source>
</evidence>
<sequence length="257" mass="27763">MSTAPSPYPAAVPGWLTDGGSRTVLDLGSGRGSLATMIADDGHQVVCLDQDLSAVTSLADRSTADPIPRSMTTIAGQASNLPFADRVFDVVTCAQVLHRFAPGLTLAEVARVLRPGGWIGVVYNTRDDTVPWVKRLTRLVQEYDASIMSGDFGHGSITALEESPYFGEIEKHSFRNWIPITRPQMLAMVSRNPQVAQLGAAEQERLLAQVGELYDSSARAPEPLLLPWQATCWRAVVDHSQITFGDGDDGLDIALGF</sequence>
<comment type="caution">
    <text evidence="5">The sequence shown here is derived from an EMBL/GenBank/DDBJ whole genome shotgun (WGS) entry which is preliminary data.</text>
</comment>
<evidence type="ECO:0000259" key="4">
    <source>
        <dbReference type="Pfam" id="PF08241"/>
    </source>
</evidence>
<gene>
    <name evidence="5" type="ORF">IAA98_09945</name>
</gene>
<dbReference type="InterPro" id="IPR051052">
    <property type="entry name" value="Diverse_substrate_MTase"/>
</dbReference>
<dbReference type="CDD" id="cd02440">
    <property type="entry name" value="AdoMet_MTases"/>
    <property type="match status" value="1"/>
</dbReference>
<dbReference type="GO" id="GO:0032259">
    <property type="term" value="P:methylation"/>
    <property type="evidence" value="ECO:0007669"/>
    <property type="project" value="UniProtKB-KW"/>
</dbReference>
<accession>A0A9D1GYS3</accession>
<dbReference type="PANTHER" id="PTHR44942">
    <property type="entry name" value="METHYLTRANSF_11 DOMAIN-CONTAINING PROTEIN"/>
    <property type="match status" value="1"/>
</dbReference>
<keyword evidence="2 5" id="KW-0489">Methyltransferase</keyword>
<comment type="similarity">
    <text evidence="1">Belongs to the methyltransferase superfamily.</text>
</comment>
<keyword evidence="3" id="KW-0808">Transferase</keyword>
<dbReference type="EMBL" id="DVLP01000296">
    <property type="protein sequence ID" value="HIT75897.1"/>
    <property type="molecule type" value="Genomic_DNA"/>
</dbReference>
<reference evidence="5" key="2">
    <citation type="journal article" date="2021" name="PeerJ">
        <title>Extensive microbial diversity within the chicken gut microbiome revealed by metagenomics and culture.</title>
        <authorList>
            <person name="Gilroy R."/>
            <person name="Ravi A."/>
            <person name="Getino M."/>
            <person name="Pursley I."/>
            <person name="Horton D.L."/>
            <person name="Alikhan N.F."/>
            <person name="Baker D."/>
            <person name="Gharbi K."/>
            <person name="Hall N."/>
            <person name="Watson M."/>
            <person name="Adriaenssens E.M."/>
            <person name="Foster-Nyarko E."/>
            <person name="Jarju S."/>
            <person name="Secka A."/>
            <person name="Antonio M."/>
            <person name="Oren A."/>
            <person name="Chaudhuri R.R."/>
            <person name="La Ragione R."/>
            <person name="Hildebrand F."/>
            <person name="Pallen M.J."/>
        </authorList>
    </citation>
    <scope>NUCLEOTIDE SEQUENCE</scope>
    <source>
        <strain evidence="5">ChiGjej1B1-24693</strain>
    </source>
</reference>
<reference evidence="5" key="1">
    <citation type="submission" date="2020-10" db="EMBL/GenBank/DDBJ databases">
        <authorList>
            <person name="Gilroy R."/>
        </authorList>
    </citation>
    <scope>NUCLEOTIDE SEQUENCE</scope>
    <source>
        <strain evidence="5">ChiGjej1B1-24693</strain>
    </source>
</reference>
<name>A0A9D1GYS3_9ACTN</name>
<dbReference type="AlphaFoldDB" id="A0A9D1GYS3"/>
<dbReference type="Gene3D" id="3.40.50.150">
    <property type="entry name" value="Vaccinia Virus protein VP39"/>
    <property type="match status" value="1"/>
</dbReference>
<evidence type="ECO:0000256" key="3">
    <source>
        <dbReference type="ARBA" id="ARBA00022679"/>
    </source>
</evidence>
<evidence type="ECO:0000313" key="5">
    <source>
        <dbReference type="EMBL" id="HIT75897.1"/>
    </source>
</evidence>
<protein>
    <submittedName>
        <fullName evidence="5">Methyltransferase domain-containing protein</fullName>
    </submittedName>
</protein>